<accession>A0A1X7VJK5</accession>
<dbReference type="EnsemblMetazoa" id="Aqu2.1.40222_001">
    <property type="protein sequence ID" value="Aqu2.1.40222_001"/>
    <property type="gene ID" value="Aqu2.1.40222"/>
</dbReference>
<sequence length="155" mass="18186">MKKSTKFAKFVILEKNPLYGSNFIEISTVDTSINTGNELKLESESHDIQSAKNYDTEANDVDHVVHTSCSMALQRDPSLGLEDMKKYQDEFEELKKKNETLKKDVHLLEFELKERYINEEYFKDNDKKLLLTLMKWRLNLHGQDLAYQSMCITQQ</sequence>
<evidence type="ECO:0000256" key="1">
    <source>
        <dbReference type="SAM" id="Coils"/>
    </source>
</evidence>
<organism evidence="2">
    <name type="scientific">Amphimedon queenslandica</name>
    <name type="common">Sponge</name>
    <dbReference type="NCBI Taxonomy" id="400682"/>
    <lineage>
        <taxon>Eukaryota</taxon>
        <taxon>Metazoa</taxon>
        <taxon>Porifera</taxon>
        <taxon>Demospongiae</taxon>
        <taxon>Heteroscleromorpha</taxon>
        <taxon>Haplosclerida</taxon>
        <taxon>Niphatidae</taxon>
        <taxon>Amphimedon</taxon>
    </lineage>
</organism>
<dbReference type="AlphaFoldDB" id="A0A1X7VJK5"/>
<protein>
    <submittedName>
        <fullName evidence="2">Uncharacterized protein</fullName>
    </submittedName>
</protein>
<dbReference type="InParanoid" id="A0A1X7VJK5"/>
<name>A0A1X7VJK5_AMPQE</name>
<reference evidence="2" key="1">
    <citation type="submission" date="2017-05" db="UniProtKB">
        <authorList>
            <consortium name="EnsemblMetazoa"/>
        </authorList>
    </citation>
    <scope>IDENTIFICATION</scope>
</reference>
<proteinExistence type="predicted"/>
<keyword evidence="1" id="KW-0175">Coiled coil</keyword>
<feature type="coiled-coil region" evidence="1">
    <location>
        <begin position="84"/>
        <end position="111"/>
    </location>
</feature>
<evidence type="ECO:0000313" key="2">
    <source>
        <dbReference type="EnsemblMetazoa" id="Aqu2.1.40222_001"/>
    </source>
</evidence>